<sequence length="85" mass="9500">MTPARRAPDAAPRLDIVLDVCLVVMLVSSNRQTRILYPKRSPRPAFPKFWDIQAVSMTVSDEEGRLLFRLDLSAVTPSRSGTSID</sequence>
<proteinExistence type="predicted"/>
<accession>A0A7W7INR7</accession>
<gene>
    <name evidence="1" type="ORF">HNP32_001401</name>
</gene>
<keyword evidence="2" id="KW-1185">Reference proteome</keyword>
<name>A0A7W7INR7_9CAUL</name>
<reference evidence="1 2" key="1">
    <citation type="submission" date="2020-08" db="EMBL/GenBank/DDBJ databases">
        <title>Functional genomics of gut bacteria from endangered species of beetles.</title>
        <authorList>
            <person name="Carlos-Shanley C."/>
        </authorList>
    </citation>
    <scope>NUCLEOTIDE SEQUENCE [LARGE SCALE GENOMIC DNA]</scope>
    <source>
        <strain evidence="1 2">S00123</strain>
    </source>
</reference>
<dbReference type="Proteomes" id="UP000539957">
    <property type="component" value="Unassembled WGS sequence"/>
</dbReference>
<dbReference type="EMBL" id="JACHKY010000002">
    <property type="protein sequence ID" value="MBB4797677.1"/>
    <property type="molecule type" value="Genomic_DNA"/>
</dbReference>
<dbReference type="AlphaFoldDB" id="A0A7W7INR7"/>
<organism evidence="1 2">
    <name type="scientific">Brevundimonas bullata</name>
    <dbReference type="NCBI Taxonomy" id="13160"/>
    <lineage>
        <taxon>Bacteria</taxon>
        <taxon>Pseudomonadati</taxon>
        <taxon>Pseudomonadota</taxon>
        <taxon>Alphaproteobacteria</taxon>
        <taxon>Caulobacterales</taxon>
        <taxon>Caulobacteraceae</taxon>
        <taxon>Brevundimonas</taxon>
    </lineage>
</organism>
<protein>
    <submittedName>
        <fullName evidence="1">Uncharacterized protein</fullName>
    </submittedName>
</protein>
<evidence type="ECO:0000313" key="2">
    <source>
        <dbReference type="Proteomes" id="UP000539957"/>
    </source>
</evidence>
<evidence type="ECO:0000313" key="1">
    <source>
        <dbReference type="EMBL" id="MBB4797677.1"/>
    </source>
</evidence>
<comment type="caution">
    <text evidence="1">The sequence shown here is derived from an EMBL/GenBank/DDBJ whole genome shotgun (WGS) entry which is preliminary data.</text>
</comment>